<keyword evidence="2" id="KW-1185">Reference proteome</keyword>
<dbReference type="OrthoDB" id="40579at2759"/>
<dbReference type="STRING" id="6182.A0A4Z2DM89"/>
<dbReference type="InterPro" id="IPR036412">
    <property type="entry name" value="HAD-like_sf"/>
</dbReference>
<dbReference type="NCBIfam" id="TIGR01509">
    <property type="entry name" value="HAD-SF-IA-v3"/>
    <property type="match status" value="1"/>
</dbReference>
<reference evidence="1 2" key="1">
    <citation type="submission" date="2019-03" db="EMBL/GenBank/DDBJ databases">
        <title>An improved genome assembly of the fluke Schistosoma japonicum.</title>
        <authorList>
            <person name="Hu W."/>
            <person name="Luo F."/>
            <person name="Yin M."/>
            <person name="Mo X."/>
            <person name="Sun C."/>
            <person name="Wu Q."/>
            <person name="Zhu B."/>
            <person name="Xiang M."/>
            <person name="Wang J."/>
            <person name="Wang Y."/>
            <person name="Zhang T."/>
            <person name="Xu B."/>
            <person name="Zheng H."/>
            <person name="Feng Z."/>
        </authorList>
    </citation>
    <scope>NUCLEOTIDE SEQUENCE [LARGE SCALE GENOMIC DNA]</scope>
    <source>
        <strain evidence="1">HuSjv2</strain>
        <tissue evidence="1">Worms</tissue>
    </source>
</reference>
<dbReference type="Proteomes" id="UP000311919">
    <property type="component" value="Unassembled WGS sequence"/>
</dbReference>
<dbReference type="GO" id="GO:0016791">
    <property type="term" value="F:phosphatase activity"/>
    <property type="evidence" value="ECO:0007669"/>
    <property type="project" value="TreeGrafter"/>
</dbReference>
<dbReference type="PANTHER" id="PTHR18901:SF38">
    <property type="entry name" value="PSEUDOURIDINE-5'-PHOSPHATASE"/>
    <property type="match status" value="1"/>
</dbReference>
<dbReference type="AlphaFoldDB" id="A0A4Z2DM89"/>
<name>A0A4Z2DM89_SCHJA</name>
<dbReference type="InterPro" id="IPR006439">
    <property type="entry name" value="HAD-SF_hydro_IA"/>
</dbReference>
<dbReference type="PANTHER" id="PTHR18901">
    <property type="entry name" value="2-DEOXYGLUCOSE-6-PHOSPHATE PHOSPHATASE 2"/>
    <property type="match status" value="1"/>
</dbReference>
<dbReference type="Gene3D" id="3.40.50.1000">
    <property type="entry name" value="HAD superfamily/HAD-like"/>
    <property type="match status" value="1"/>
</dbReference>
<dbReference type="SUPFAM" id="SSF56784">
    <property type="entry name" value="HAD-like"/>
    <property type="match status" value="1"/>
</dbReference>
<proteinExistence type="predicted"/>
<gene>
    <name evidence="1" type="ORF">EWB00_011025</name>
</gene>
<protein>
    <submittedName>
        <fullName evidence="1">Putative pseudouridine-5'-phosphatase</fullName>
    </submittedName>
</protein>
<dbReference type="EMBL" id="SKCS01000090">
    <property type="protein sequence ID" value="TNN17621.1"/>
    <property type="molecule type" value="Genomic_DNA"/>
</dbReference>
<evidence type="ECO:0000313" key="2">
    <source>
        <dbReference type="Proteomes" id="UP000311919"/>
    </source>
</evidence>
<comment type="caution">
    <text evidence="1">The sequence shown here is derived from an EMBL/GenBank/DDBJ whole genome shotgun (WGS) entry which is preliminary data.</text>
</comment>
<evidence type="ECO:0000313" key="1">
    <source>
        <dbReference type="EMBL" id="TNN17621.1"/>
    </source>
</evidence>
<accession>A0A4Z2DM89</accession>
<dbReference type="InterPro" id="IPR023214">
    <property type="entry name" value="HAD_sf"/>
</dbReference>
<organism evidence="1 2">
    <name type="scientific">Schistosoma japonicum</name>
    <name type="common">Blood fluke</name>
    <dbReference type="NCBI Taxonomy" id="6182"/>
    <lineage>
        <taxon>Eukaryota</taxon>
        <taxon>Metazoa</taxon>
        <taxon>Spiralia</taxon>
        <taxon>Lophotrochozoa</taxon>
        <taxon>Platyhelminthes</taxon>
        <taxon>Trematoda</taxon>
        <taxon>Digenea</taxon>
        <taxon>Strigeidida</taxon>
        <taxon>Schistosomatoidea</taxon>
        <taxon>Schistosomatidae</taxon>
        <taxon>Schistosoma</taxon>
    </lineage>
</organism>
<sequence length="101" mass="11226">MDLRHEIKHGKPMPDIFLAAANRFETPPISVDVLVFEDFPNGVKGALSAGMHVVWVPDPREPPGICLEQVSPIDISRVTRLNSLCNFKPEQFGLPAFEIAF</sequence>